<keyword evidence="6 9" id="KW-0326">Glycosidase</keyword>
<dbReference type="AlphaFoldDB" id="A0A7W3J942"/>
<keyword evidence="5 9" id="KW-0378">Hydrolase</keyword>
<dbReference type="SUPFAM" id="SSF51445">
    <property type="entry name" value="(Trans)glycosidases"/>
    <property type="match status" value="1"/>
</dbReference>
<dbReference type="InterPro" id="IPR036881">
    <property type="entry name" value="Glyco_hydro_3_C_sf"/>
</dbReference>
<name>A0A7W3J942_9MICO</name>
<evidence type="ECO:0000256" key="4">
    <source>
        <dbReference type="ARBA" id="ARBA00022729"/>
    </source>
</evidence>
<evidence type="ECO:0000259" key="8">
    <source>
        <dbReference type="SMART" id="SM01217"/>
    </source>
</evidence>
<feature type="compositionally biased region" description="Basic and acidic residues" evidence="7">
    <location>
        <begin position="1"/>
        <end position="13"/>
    </location>
</feature>
<accession>A0A7W3J942</accession>
<comment type="similarity">
    <text evidence="2">Belongs to the glycosyl hydrolase 3 family.</text>
</comment>
<comment type="caution">
    <text evidence="9">The sequence shown here is derived from an EMBL/GenBank/DDBJ whole genome shotgun (WGS) entry which is preliminary data.</text>
</comment>
<dbReference type="Gene3D" id="3.20.20.300">
    <property type="entry name" value="Glycoside hydrolase, family 3, N-terminal domain"/>
    <property type="match status" value="1"/>
</dbReference>
<evidence type="ECO:0000256" key="2">
    <source>
        <dbReference type="ARBA" id="ARBA00005336"/>
    </source>
</evidence>
<dbReference type="Pfam" id="PF00933">
    <property type="entry name" value="Glyco_hydro_3"/>
    <property type="match status" value="1"/>
</dbReference>
<reference evidence="9 10" key="1">
    <citation type="submission" date="2020-07" db="EMBL/GenBank/DDBJ databases">
        <title>Sequencing the genomes of 1000 actinobacteria strains.</title>
        <authorList>
            <person name="Klenk H.-P."/>
        </authorList>
    </citation>
    <scope>NUCLEOTIDE SEQUENCE [LARGE SCALE GENOMIC DNA]</scope>
    <source>
        <strain evidence="9 10">DSM 44121</strain>
    </source>
</reference>
<feature type="region of interest" description="Disordered" evidence="7">
    <location>
        <begin position="1"/>
        <end position="32"/>
    </location>
</feature>
<dbReference type="EC" id="3.2.1.21" evidence="3"/>
<dbReference type="EMBL" id="JACGWV010000001">
    <property type="protein sequence ID" value="MBA8808459.1"/>
    <property type="molecule type" value="Genomic_DNA"/>
</dbReference>
<evidence type="ECO:0000256" key="7">
    <source>
        <dbReference type="SAM" id="MobiDB-lite"/>
    </source>
</evidence>
<dbReference type="SUPFAM" id="SSF52279">
    <property type="entry name" value="Beta-D-glucan exohydrolase, C-terminal domain"/>
    <property type="match status" value="1"/>
</dbReference>
<dbReference type="InterPro" id="IPR001764">
    <property type="entry name" value="Glyco_hydro_3_N"/>
</dbReference>
<evidence type="ECO:0000256" key="1">
    <source>
        <dbReference type="ARBA" id="ARBA00000448"/>
    </source>
</evidence>
<dbReference type="Pfam" id="PF01915">
    <property type="entry name" value="Glyco_hydro_3_C"/>
    <property type="match status" value="1"/>
</dbReference>
<gene>
    <name evidence="9" type="ORF">FHX71_002401</name>
</gene>
<protein>
    <recommendedName>
        <fullName evidence="3">beta-glucosidase</fullName>
        <ecNumber evidence="3">3.2.1.21</ecNumber>
    </recommendedName>
</protein>
<dbReference type="Gene3D" id="2.60.40.10">
    <property type="entry name" value="Immunoglobulins"/>
    <property type="match status" value="1"/>
</dbReference>
<keyword evidence="10" id="KW-1185">Reference proteome</keyword>
<evidence type="ECO:0000256" key="5">
    <source>
        <dbReference type="ARBA" id="ARBA00022801"/>
    </source>
</evidence>
<feature type="domain" description="Fibronectin type III-like" evidence="8">
    <location>
        <begin position="708"/>
        <end position="777"/>
    </location>
</feature>
<keyword evidence="4" id="KW-0732">Signal</keyword>
<dbReference type="InterPro" id="IPR026891">
    <property type="entry name" value="Fn3-like"/>
</dbReference>
<dbReference type="GO" id="GO:0008422">
    <property type="term" value="F:beta-glucosidase activity"/>
    <property type="evidence" value="ECO:0007669"/>
    <property type="project" value="UniProtKB-EC"/>
</dbReference>
<comment type="catalytic activity">
    <reaction evidence="1">
        <text>Hydrolysis of terminal, non-reducing beta-D-glucosyl residues with release of beta-D-glucose.</text>
        <dbReference type="EC" id="3.2.1.21"/>
    </reaction>
</comment>
<dbReference type="Proteomes" id="UP000540568">
    <property type="component" value="Unassembled WGS sequence"/>
</dbReference>
<dbReference type="PRINTS" id="PR00133">
    <property type="entry name" value="GLHYDRLASE3"/>
</dbReference>
<dbReference type="Gene3D" id="3.40.50.1700">
    <property type="entry name" value="Glycoside hydrolase family 3 C-terminal domain"/>
    <property type="match status" value="1"/>
</dbReference>
<dbReference type="PANTHER" id="PTHR30620">
    <property type="entry name" value="PERIPLASMIC BETA-GLUCOSIDASE-RELATED"/>
    <property type="match status" value="1"/>
</dbReference>
<dbReference type="PANTHER" id="PTHR30620:SF16">
    <property type="entry name" value="LYSOSOMAL BETA GLUCOSIDASE"/>
    <property type="match status" value="1"/>
</dbReference>
<evidence type="ECO:0000313" key="9">
    <source>
        <dbReference type="EMBL" id="MBA8808459.1"/>
    </source>
</evidence>
<dbReference type="InterPro" id="IPR036962">
    <property type="entry name" value="Glyco_hydro_3_N_sf"/>
</dbReference>
<dbReference type="InterPro" id="IPR051915">
    <property type="entry name" value="Cellulose_Degrad_GH3"/>
</dbReference>
<dbReference type="GO" id="GO:0009251">
    <property type="term" value="P:glucan catabolic process"/>
    <property type="evidence" value="ECO:0007669"/>
    <property type="project" value="TreeGrafter"/>
</dbReference>
<dbReference type="InterPro" id="IPR013783">
    <property type="entry name" value="Ig-like_fold"/>
</dbReference>
<organism evidence="9 10">
    <name type="scientific">Promicromonospora sukumoe</name>
    <dbReference type="NCBI Taxonomy" id="88382"/>
    <lineage>
        <taxon>Bacteria</taxon>
        <taxon>Bacillati</taxon>
        <taxon>Actinomycetota</taxon>
        <taxon>Actinomycetes</taxon>
        <taxon>Micrococcales</taxon>
        <taxon>Promicromonosporaceae</taxon>
        <taxon>Promicromonospora</taxon>
    </lineage>
</organism>
<dbReference type="InterPro" id="IPR002772">
    <property type="entry name" value="Glyco_hydro_3_C"/>
</dbReference>
<dbReference type="Pfam" id="PF14310">
    <property type="entry name" value="Fn3-like"/>
    <property type="match status" value="1"/>
</dbReference>
<evidence type="ECO:0000256" key="6">
    <source>
        <dbReference type="ARBA" id="ARBA00023295"/>
    </source>
</evidence>
<evidence type="ECO:0000313" key="10">
    <source>
        <dbReference type="Proteomes" id="UP000540568"/>
    </source>
</evidence>
<dbReference type="InterPro" id="IPR017853">
    <property type="entry name" value="GH"/>
</dbReference>
<sequence>MNERELVERRGTDAQEPQEGSGPGADAAYLDPRRPVPERVADLLARMTVAEKVGQMLQLDARGDYEGDILRKHVGSILHTSPYRVGLAHDLVEQTRLRIPLLVGEDCIHGHSFFEGATIFPTQLGMAASWDPALVEQAARVTAVEAAATGVHWTFSPVLCIARDLRWGRVDETFGEDPYLIGELASAMVRGYQGNGLADPTAILATAKHFAGYSETQGGRDASEADISRRKLRSWFLPPFERVAKEGCATFMLGYQSMDGVPITINDWLLNDVLRGEWGYTGTLITDWDNVGRMVWEQKVQPDHAHAAAAAVRAGNDMVMTTPQFFEGAQEAIESGLMVESDLDRAVARILTLKFELGLFENPRRPTLERDAALIGSDAHAAVNLDLTRRSLVLLRNTDAALPLAGGFGALDDGGRATGGSAGAGDGAPRRVAVVGPLADAAQAQLGDWAGSSGQADWLPDGHPREMITTVLDGLKALTPQDWTVSSALGAEIVTLVSPPEGDTLPDGQPRPKIAVPCDPDPELIAEAVARAEGADYVVAVVGDQVELVGEYKSTATLELVGGQVALLDALAATGTPLAVVVMASKPLVLPESALGAAAVIWAANPGMQGGRAVAELLLGLIEPSGRLPISFARHVGQQPVYYNQIRGQHGVRYADLTQEPAFVFGQGLSYTTVEYSDLQLAGETVAPDGTVHATVTLTNTGARPARETVQVYVSDTVTSVSWTDKELKAYRQVDLAPGERLAVELDLPVSDCSVVDAAGRRVVEPGGFELLVGPSSRDADLLRAPFTVTAP</sequence>
<dbReference type="SMART" id="SM01217">
    <property type="entry name" value="Fn3_like"/>
    <property type="match status" value="1"/>
</dbReference>
<evidence type="ECO:0000256" key="3">
    <source>
        <dbReference type="ARBA" id="ARBA00012744"/>
    </source>
</evidence>
<proteinExistence type="inferred from homology"/>